<protein>
    <recommendedName>
        <fullName evidence="1">F-box domain-containing protein</fullName>
    </recommendedName>
</protein>
<evidence type="ECO:0000259" key="1">
    <source>
        <dbReference type="Pfam" id="PF12937"/>
    </source>
</evidence>
<evidence type="ECO:0000313" key="2">
    <source>
        <dbReference type="EMBL" id="KAK0459271.1"/>
    </source>
</evidence>
<dbReference type="EMBL" id="JAUEPS010000015">
    <property type="protein sequence ID" value="KAK0459271.1"/>
    <property type="molecule type" value="Genomic_DNA"/>
</dbReference>
<name>A0AA39N5W9_ARMTA</name>
<keyword evidence="3" id="KW-1185">Reference proteome</keyword>
<reference evidence="2" key="1">
    <citation type="submission" date="2023-06" db="EMBL/GenBank/DDBJ databases">
        <authorList>
            <consortium name="Lawrence Berkeley National Laboratory"/>
            <person name="Ahrendt S."/>
            <person name="Sahu N."/>
            <person name="Indic B."/>
            <person name="Wong-Bajracharya J."/>
            <person name="Merenyi Z."/>
            <person name="Ke H.-M."/>
            <person name="Monk M."/>
            <person name="Kocsube S."/>
            <person name="Drula E."/>
            <person name="Lipzen A."/>
            <person name="Balint B."/>
            <person name="Henrissat B."/>
            <person name="Andreopoulos B."/>
            <person name="Martin F.M."/>
            <person name="Harder C.B."/>
            <person name="Rigling D."/>
            <person name="Ford K.L."/>
            <person name="Foster G.D."/>
            <person name="Pangilinan J."/>
            <person name="Papanicolaou A."/>
            <person name="Barry K."/>
            <person name="LaButti K."/>
            <person name="Viragh M."/>
            <person name="Koriabine M."/>
            <person name="Yan M."/>
            <person name="Riley R."/>
            <person name="Champramary S."/>
            <person name="Plett K.L."/>
            <person name="Tsai I.J."/>
            <person name="Slot J."/>
            <person name="Sipos G."/>
            <person name="Plett J."/>
            <person name="Nagy L.G."/>
            <person name="Grigoriev I.V."/>
        </authorList>
    </citation>
    <scope>NUCLEOTIDE SEQUENCE</scope>
    <source>
        <strain evidence="2">CCBAS 213</strain>
    </source>
</reference>
<dbReference type="CDD" id="cd09917">
    <property type="entry name" value="F-box_SF"/>
    <property type="match status" value="1"/>
</dbReference>
<gene>
    <name evidence="2" type="ORF">EV420DRAFT_312715</name>
</gene>
<comment type="caution">
    <text evidence="2">The sequence shown here is derived from an EMBL/GenBank/DDBJ whole genome shotgun (WGS) entry which is preliminary data.</text>
</comment>
<proteinExistence type="predicted"/>
<evidence type="ECO:0000313" key="3">
    <source>
        <dbReference type="Proteomes" id="UP001175211"/>
    </source>
</evidence>
<dbReference type="Pfam" id="PF12937">
    <property type="entry name" value="F-box-like"/>
    <property type="match status" value="1"/>
</dbReference>
<accession>A0AA39N5W9</accession>
<dbReference type="InterPro" id="IPR036047">
    <property type="entry name" value="F-box-like_dom_sf"/>
</dbReference>
<dbReference type="RefSeq" id="XP_060331497.1">
    <property type="nucleotide sequence ID" value="XM_060481662.1"/>
</dbReference>
<dbReference type="InterPro" id="IPR001810">
    <property type="entry name" value="F-box_dom"/>
</dbReference>
<dbReference type="Gene3D" id="1.20.1280.50">
    <property type="match status" value="1"/>
</dbReference>
<dbReference type="GeneID" id="85365210"/>
<dbReference type="AlphaFoldDB" id="A0AA39N5W9"/>
<dbReference type="Proteomes" id="UP001175211">
    <property type="component" value="Unassembled WGS sequence"/>
</dbReference>
<organism evidence="2 3">
    <name type="scientific">Armillaria tabescens</name>
    <name type="common">Ringless honey mushroom</name>
    <name type="synonym">Agaricus tabescens</name>
    <dbReference type="NCBI Taxonomy" id="1929756"/>
    <lineage>
        <taxon>Eukaryota</taxon>
        <taxon>Fungi</taxon>
        <taxon>Dikarya</taxon>
        <taxon>Basidiomycota</taxon>
        <taxon>Agaricomycotina</taxon>
        <taxon>Agaricomycetes</taxon>
        <taxon>Agaricomycetidae</taxon>
        <taxon>Agaricales</taxon>
        <taxon>Marasmiineae</taxon>
        <taxon>Physalacriaceae</taxon>
        <taxon>Desarmillaria</taxon>
    </lineage>
</organism>
<feature type="domain" description="F-box" evidence="1">
    <location>
        <begin position="11"/>
        <end position="53"/>
    </location>
</feature>
<dbReference type="SUPFAM" id="SSF81383">
    <property type="entry name" value="F-box domain"/>
    <property type="match status" value="1"/>
</dbReference>
<sequence>MSRTTPSDEFPQLPQELVNTIIDHLLDDIPSLRSCSLVCRTWREHAQESIFHKQRFYVSGGPQGDLHKFRILLRMSPHLGALVKAIELYAIGWVPSTPLPPNPQLETATPEVLPLLPKLQTFSLKVTQDKVWDQIVGAPVAEACKSILRTTFLTDIHLSGMRFDLYSDFICLLSDIVAVRELNISAIIIKKYDVAKRVDRRHLRLTSLHMNLAPALLKVFTQWFLSDESRFDISEIGKLTVLSTPKSTLTCREALENILKRIEAGAITSLGLQNILSGPLSAFASLRNLQTITLLTKSLFPSKSIAWLAQDIMEGNFHAVREFYVHLEISPFQDNVPTNNDCHVVDSIASTCCDVKVCVVLLC</sequence>